<dbReference type="PANTHER" id="PTHR11439">
    <property type="entry name" value="GAG-POL-RELATED RETROTRANSPOSON"/>
    <property type="match status" value="1"/>
</dbReference>
<dbReference type="InterPro" id="IPR003959">
    <property type="entry name" value="ATPase_AAA_core"/>
</dbReference>
<protein>
    <recommendedName>
        <fullName evidence="3">ATPase AAA-type core domain-containing protein</fullName>
    </recommendedName>
</protein>
<feature type="compositionally biased region" description="Basic and acidic residues" evidence="2">
    <location>
        <begin position="127"/>
        <end position="136"/>
    </location>
</feature>
<dbReference type="Pfam" id="PF00004">
    <property type="entry name" value="AAA"/>
    <property type="match status" value="1"/>
</dbReference>
<sequence>MAELEYITTNATNKKGATEIVMISRSQTDRTLKHQPQNISIPPQIEPKINHFVQHPTTVELWRTIQATYRCGRDELQADPNGVGLSARQPRSDLQTRRLSKPRSDNLKSPRSERRSSLPVTLTAAERAAEKAERMKLRCNHCGKNGKPKIQNQNSRGGNHVPPNGESTAKSKYGKRGGEGNFEFPTNTQGAYDDAFKSQARRFQGEGQSLAAGKEARVSRSNEEDRGFKHKGLRSNACPGGGLKAKNGPTYFINHMGHTTLNLNPTGNGPGIKNSGPVDILTKRIIGRGTERNGLYYIDEVSPLGSSFLTKDTSLSWKWHRRDTPVENHAGTYRLPPRSTRGVPARRFSPEHIPRMSRYPMTNVVKEKLTKEAKFDVKNAFLHGELEEEVYMEAPPGFGKSFGKNEVCRLRKEFEMKDLGETGMIDYWAGNQMDRKSTAGYFMLIGGNLVTWKSKKQKLVALSSAEAEFRGMARGITEILWIRKLLTELGFPPTKSCELMCDNKSAICISENPVQHDRTKHIEVDRHFIEEKIEDGTIRLPYIKSENQLADILTKAVNGHTFHEVLSKLGLKQIRGSVTVIAATNRPDKIDSALLRPGRFDRLLYVGPPNKKDRKDILRVHLNRMPCGADVSLICREAAIAAIERTCQQRFRDPFFQLLRKTMWLPNLAQETKSWSFHCVLLLARIGW</sequence>
<evidence type="ECO:0000256" key="2">
    <source>
        <dbReference type="SAM" id="MobiDB-lite"/>
    </source>
</evidence>
<reference evidence="5" key="1">
    <citation type="journal article" date="2024" name="IScience">
        <title>Strigolactones Initiate the Formation of Haustorium-like Structures in Castilleja.</title>
        <authorList>
            <person name="Buerger M."/>
            <person name="Peterson D."/>
            <person name="Chory J."/>
        </authorList>
    </citation>
    <scope>NUCLEOTIDE SEQUENCE [LARGE SCALE GENOMIC DNA]</scope>
</reference>
<keyword evidence="5" id="KW-1185">Reference proteome</keyword>
<keyword evidence="1" id="KW-0067">ATP-binding</keyword>
<proteinExistence type="inferred from homology"/>
<name>A0ABD3CBF2_9LAMI</name>
<accession>A0ABD3CBF2</accession>
<feature type="compositionally biased region" description="Basic residues" evidence="2">
    <location>
        <begin position="137"/>
        <end position="147"/>
    </location>
</feature>
<feature type="domain" description="ATPase AAA-type core" evidence="3">
    <location>
        <begin position="559"/>
        <end position="607"/>
    </location>
</feature>
<feature type="region of interest" description="Disordered" evidence="2">
    <location>
        <begin position="75"/>
        <end position="190"/>
    </location>
</feature>
<dbReference type="Proteomes" id="UP001632038">
    <property type="component" value="Unassembled WGS sequence"/>
</dbReference>
<evidence type="ECO:0000256" key="1">
    <source>
        <dbReference type="RuleBase" id="RU003651"/>
    </source>
</evidence>
<dbReference type="GO" id="GO:0005524">
    <property type="term" value="F:ATP binding"/>
    <property type="evidence" value="ECO:0007669"/>
    <property type="project" value="UniProtKB-KW"/>
</dbReference>
<organism evidence="4 5">
    <name type="scientific">Castilleja foliolosa</name>
    <dbReference type="NCBI Taxonomy" id="1961234"/>
    <lineage>
        <taxon>Eukaryota</taxon>
        <taxon>Viridiplantae</taxon>
        <taxon>Streptophyta</taxon>
        <taxon>Embryophyta</taxon>
        <taxon>Tracheophyta</taxon>
        <taxon>Spermatophyta</taxon>
        <taxon>Magnoliopsida</taxon>
        <taxon>eudicotyledons</taxon>
        <taxon>Gunneridae</taxon>
        <taxon>Pentapetalae</taxon>
        <taxon>asterids</taxon>
        <taxon>lamiids</taxon>
        <taxon>Lamiales</taxon>
        <taxon>Orobanchaceae</taxon>
        <taxon>Pedicularideae</taxon>
        <taxon>Castillejinae</taxon>
        <taxon>Castilleja</taxon>
    </lineage>
</organism>
<dbReference type="Gene3D" id="3.40.50.300">
    <property type="entry name" value="P-loop containing nucleotide triphosphate hydrolases"/>
    <property type="match status" value="1"/>
</dbReference>
<feature type="compositionally biased region" description="Basic and acidic residues" evidence="2">
    <location>
        <begin position="214"/>
        <end position="227"/>
    </location>
</feature>
<dbReference type="AlphaFoldDB" id="A0ABD3CBF2"/>
<dbReference type="EMBL" id="JAVIJP010000042">
    <property type="protein sequence ID" value="KAL3626877.1"/>
    <property type="molecule type" value="Genomic_DNA"/>
</dbReference>
<feature type="region of interest" description="Disordered" evidence="2">
    <location>
        <begin position="202"/>
        <end position="241"/>
    </location>
</feature>
<evidence type="ECO:0000259" key="3">
    <source>
        <dbReference type="Pfam" id="PF00004"/>
    </source>
</evidence>
<comment type="similarity">
    <text evidence="1">Belongs to the AAA ATPase family.</text>
</comment>
<gene>
    <name evidence="4" type="ORF">CASFOL_029282</name>
</gene>
<comment type="caution">
    <text evidence="4">The sequence shown here is derived from an EMBL/GenBank/DDBJ whole genome shotgun (WGS) entry which is preliminary data.</text>
</comment>
<evidence type="ECO:0000313" key="4">
    <source>
        <dbReference type="EMBL" id="KAL3626877.1"/>
    </source>
</evidence>
<dbReference type="SUPFAM" id="SSF52540">
    <property type="entry name" value="P-loop containing nucleoside triphosphate hydrolases"/>
    <property type="match status" value="1"/>
</dbReference>
<dbReference type="InterPro" id="IPR003960">
    <property type="entry name" value="ATPase_AAA_CS"/>
</dbReference>
<dbReference type="PANTHER" id="PTHR11439:SF467">
    <property type="entry name" value="INTEGRASE CATALYTIC DOMAIN-CONTAINING PROTEIN"/>
    <property type="match status" value="1"/>
</dbReference>
<dbReference type="PROSITE" id="PS00674">
    <property type="entry name" value="AAA"/>
    <property type="match status" value="1"/>
</dbReference>
<evidence type="ECO:0000313" key="5">
    <source>
        <dbReference type="Proteomes" id="UP001632038"/>
    </source>
</evidence>
<keyword evidence="1" id="KW-0547">Nucleotide-binding</keyword>
<dbReference type="InterPro" id="IPR027417">
    <property type="entry name" value="P-loop_NTPase"/>
</dbReference>
<dbReference type="Gene3D" id="1.10.8.60">
    <property type="match status" value="1"/>
</dbReference>
<feature type="compositionally biased region" description="Basic and acidic residues" evidence="2">
    <location>
        <begin position="90"/>
        <end position="116"/>
    </location>
</feature>
<dbReference type="CDD" id="cd09272">
    <property type="entry name" value="RNase_HI_RT_Ty1"/>
    <property type="match status" value="1"/>
</dbReference>